<keyword evidence="1 2" id="KW-0238">DNA-binding</keyword>
<organism evidence="4 5">
    <name type="scientific">Sphingomonas crocodyli</name>
    <dbReference type="NCBI Taxonomy" id="1979270"/>
    <lineage>
        <taxon>Bacteria</taxon>
        <taxon>Pseudomonadati</taxon>
        <taxon>Pseudomonadota</taxon>
        <taxon>Alphaproteobacteria</taxon>
        <taxon>Sphingomonadales</taxon>
        <taxon>Sphingomonadaceae</taxon>
        <taxon>Sphingomonas</taxon>
    </lineage>
</organism>
<dbReference type="EMBL" id="SACN01000002">
    <property type="protein sequence ID" value="RVT91082.1"/>
    <property type="molecule type" value="Genomic_DNA"/>
</dbReference>
<evidence type="ECO:0000313" key="5">
    <source>
        <dbReference type="Proteomes" id="UP000282971"/>
    </source>
</evidence>
<dbReference type="RefSeq" id="WP_127745097.1">
    <property type="nucleotide sequence ID" value="NZ_SACN01000002.1"/>
</dbReference>
<proteinExistence type="predicted"/>
<dbReference type="PROSITE" id="PS50977">
    <property type="entry name" value="HTH_TETR_2"/>
    <property type="match status" value="1"/>
</dbReference>
<evidence type="ECO:0000259" key="3">
    <source>
        <dbReference type="PROSITE" id="PS50977"/>
    </source>
</evidence>
<dbReference type="InterPro" id="IPR009057">
    <property type="entry name" value="Homeodomain-like_sf"/>
</dbReference>
<dbReference type="Gene3D" id="1.10.357.10">
    <property type="entry name" value="Tetracycline Repressor, domain 2"/>
    <property type="match status" value="2"/>
</dbReference>
<dbReference type="Proteomes" id="UP000282971">
    <property type="component" value="Unassembled WGS sequence"/>
</dbReference>
<dbReference type="Pfam" id="PF00440">
    <property type="entry name" value="TetR_N"/>
    <property type="match status" value="1"/>
</dbReference>
<comment type="caution">
    <text evidence="4">The sequence shown here is derived from an EMBL/GenBank/DDBJ whole genome shotgun (WGS) entry which is preliminary data.</text>
</comment>
<name>A0A437M0D4_9SPHN</name>
<feature type="DNA-binding region" description="H-T-H motif" evidence="2">
    <location>
        <begin position="24"/>
        <end position="43"/>
    </location>
</feature>
<sequence length="399" mass="43887">MESFNKLVDCCLDGWSESDASALSARSVSRAAGVAISAIYHHFGSMDRLFYVAHERALLSAGNWCETRLRELGNGNLAGLSFAPLLAGLIDDWCRDQRQAAFAWRECRIAASHNPFYLPIIRGWAELWGNFWSTFCDRMGCGQHAQPTARFFQGESFFHLLSWRRPIDRAALEETCAGWQAWLNGQLSPATPWRDFARADALQALPTFDQGDPVMVRLSGVAADLVSARGTSALTHRALASESGMSLGSVSNKLRTRADLLRAAFEALYLRNVKEEGLGQLTTKPAKELMQLAADGAFGDLDQVRGSDELIMACARDSAFEAFGAQLRYLRGRSGRHLLTGLVGKPVSNTDAAIFSSFMMGVMGAHMHVTARDVRILAGKTDLEALFQMLLPHETILRP</sequence>
<feature type="domain" description="HTH tetR-type" evidence="3">
    <location>
        <begin position="1"/>
        <end position="61"/>
    </location>
</feature>
<evidence type="ECO:0000256" key="2">
    <source>
        <dbReference type="PROSITE-ProRule" id="PRU00335"/>
    </source>
</evidence>
<dbReference type="AlphaFoldDB" id="A0A437M0D4"/>
<reference evidence="4 5" key="1">
    <citation type="submission" date="2019-01" db="EMBL/GenBank/DDBJ databases">
        <authorList>
            <person name="Chen W.-M."/>
        </authorList>
    </citation>
    <scope>NUCLEOTIDE SEQUENCE [LARGE SCALE GENOMIC DNA]</scope>
    <source>
        <strain evidence="4 5">CCP-7</strain>
    </source>
</reference>
<dbReference type="InterPro" id="IPR001647">
    <property type="entry name" value="HTH_TetR"/>
</dbReference>
<protein>
    <submittedName>
        <fullName evidence="4">TetR/AcrR family transcriptional regulator</fullName>
    </submittedName>
</protein>
<keyword evidence="5" id="KW-1185">Reference proteome</keyword>
<accession>A0A437M0D4</accession>
<dbReference type="GO" id="GO:0003677">
    <property type="term" value="F:DNA binding"/>
    <property type="evidence" value="ECO:0007669"/>
    <property type="project" value="UniProtKB-UniRule"/>
</dbReference>
<dbReference type="OrthoDB" id="7182470at2"/>
<gene>
    <name evidence="4" type="ORF">EOD43_16270</name>
</gene>
<dbReference type="SUPFAM" id="SSF46689">
    <property type="entry name" value="Homeodomain-like"/>
    <property type="match status" value="2"/>
</dbReference>
<evidence type="ECO:0000256" key="1">
    <source>
        <dbReference type="ARBA" id="ARBA00023125"/>
    </source>
</evidence>
<evidence type="ECO:0000313" key="4">
    <source>
        <dbReference type="EMBL" id="RVT91082.1"/>
    </source>
</evidence>